<dbReference type="Gene3D" id="3.40.50.1110">
    <property type="entry name" value="SGNH hydrolase"/>
    <property type="match status" value="1"/>
</dbReference>
<name>A0A8T2RZ15_CERRI</name>
<evidence type="ECO:0000256" key="1">
    <source>
        <dbReference type="ARBA" id="ARBA00008668"/>
    </source>
</evidence>
<comment type="similarity">
    <text evidence="1">Belongs to the 'GDSL' lipolytic enzyme family.</text>
</comment>
<dbReference type="Proteomes" id="UP000825935">
    <property type="component" value="Chromosome 23"/>
</dbReference>
<comment type="caution">
    <text evidence="4">The sequence shown here is derived from an EMBL/GenBank/DDBJ whole genome shotgun (WGS) entry which is preliminary data.</text>
</comment>
<dbReference type="GO" id="GO:0016788">
    <property type="term" value="F:hydrolase activity, acting on ester bonds"/>
    <property type="evidence" value="ECO:0007669"/>
    <property type="project" value="InterPro"/>
</dbReference>
<dbReference type="PANTHER" id="PTHR46020">
    <property type="entry name" value="OSJNBB0059K02.9 PROTEIN"/>
    <property type="match status" value="1"/>
</dbReference>
<sequence>MYGWTVDRGRTRESCSFPVIFGYEQGLVAHPASASLMFVFGSSYGDIGNVDPHDSWRPYPWTKPYGETWPGVPNGRYSNGHVLSDVLGAALQTAPSVSITQLHGGINGTVGISFAVGGAGVLSAYGYPPISAQIDQFQRIASSFTPEQLASAVVLYTTAGDDYFYYINVQKSPIETIYPLTVNVGKQISVDLIRLYQLGLRKFAVTYLPPTGCLPIATANSSYSSCNQTWSANVAEPHNARVFRNVLGLRHYFHNGSIVNLDLYTAFTNVQSSLGGLRPCCVGKDANSKCGSVGAGGTPAYTVCPNPNSKFFWDDLIHPTEAGWQAVVNQLQSALGPLR</sequence>
<keyword evidence="2" id="KW-0378">Hydrolase</keyword>
<accession>A0A8T2RZ15</accession>
<dbReference type="GO" id="GO:0006629">
    <property type="term" value="P:lipid metabolic process"/>
    <property type="evidence" value="ECO:0007669"/>
    <property type="project" value="UniProtKB-KW"/>
</dbReference>
<dbReference type="PANTHER" id="PTHR46020:SF4">
    <property type="entry name" value="OS04G0650200 PROTEIN"/>
    <property type="match status" value="1"/>
</dbReference>
<evidence type="ECO:0008006" key="6">
    <source>
        <dbReference type="Google" id="ProtNLM"/>
    </source>
</evidence>
<dbReference type="OMA" id="ENGVEMY"/>
<dbReference type="EMBL" id="CM035428">
    <property type="protein sequence ID" value="KAH7301552.1"/>
    <property type="molecule type" value="Genomic_DNA"/>
</dbReference>
<dbReference type="AlphaFoldDB" id="A0A8T2RZ15"/>
<protein>
    <recommendedName>
        <fullName evidence="6">GDSL esterase/lipase</fullName>
    </recommendedName>
</protein>
<keyword evidence="3" id="KW-0443">Lipid metabolism</keyword>
<keyword evidence="5" id="KW-1185">Reference proteome</keyword>
<evidence type="ECO:0000256" key="3">
    <source>
        <dbReference type="ARBA" id="ARBA00023098"/>
    </source>
</evidence>
<proteinExistence type="inferred from homology"/>
<evidence type="ECO:0000256" key="2">
    <source>
        <dbReference type="ARBA" id="ARBA00022801"/>
    </source>
</evidence>
<organism evidence="4 5">
    <name type="scientific">Ceratopteris richardii</name>
    <name type="common">Triangle waterfern</name>
    <dbReference type="NCBI Taxonomy" id="49495"/>
    <lineage>
        <taxon>Eukaryota</taxon>
        <taxon>Viridiplantae</taxon>
        <taxon>Streptophyta</taxon>
        <taxon>Embryophyta</taxon>
        <taxon>Tracheophyta</taxon>
        <taxon>Polypodiopsida</taxon>
        <taxon>Polypodiidae</taxon>
        <taxon>Polypodiales</taxon>
        <taxon>Pteridineae</taxon>
        <taxon>Pteridaceae</taxon>
        <taxon>Parkerioideae</taxon>
        <taxon>Ceratopteris</taxon>
    </lineage>
</organism>
<dbReference type="InterPro" id="IPR036514">
    <property type="entry name" value="SGNH_hydro_sf"/>
</dbReference>
<evidence type="ECO:0000313" key="5">
    <source>
        <dbReference type="Proteomes" id="UP000825935"/>
    </source>
</evidence>
<reference evidence="4 5" key="1">
    <citation type="submission" date="2021-08" db="EMBL/GenBank/DDBJ databases">
        <title>WGS assembly of Ceratopteris richardii.</title>
        <authorList>
            <person name="Marchant D.B."/>
            <person name="Chen G."/>
            <person name="Jenkins J."/>
            <person name="Shu S."/>
            <person name="Leebens-Mack J."/>
            <person name="Grimwood J."/>
            <person name="Schmutz J."/>
            <person name="Soltis P."/>
            <person name="Soltis D."/>
            <person name="Chen Z.-H."/>
        </authorList>
    </citation>
    <scope>NUCLEOTIDE SEQUENCE [LARGE SCALE GENOMIC DNA]</scope>
    <source>
        <strain evidence="4">Whitten #5841</strain>
        <tissue evidence="4">Leaf</tissue>
    </source>
</reference>
<dbReference type="InterPro" id="IPR001087">
    <property type="entry name" value="GDSL"/>
</dbReference>
<evidence type="ECO:0000313" key="4">
    <source>
        <dbReference type="EMBL" id="KAH7301552.1"/>
    </source>
</evidence>
<dbReference type="OrthoDB" id="583516at2759"/>
<gene>
    <name evidence="4" type="ORF">KP509_23G031700</name>
</gene>
<dbReference type="Pfam" id="PF00657">
    <property type="entry name" value="Lipase_GDSL"/>
    <property type="match status" value="1"/>
</dbReference>